<proteinExistence type="predicted"/>
<dbReference type="AlphaFoldDB" id="K3WR33"/>
<name>K3WR33_GLOUD</name>
<dbReference type="EnsemblProtists" id="PYU1_T007427">
    <property type="protein sequence ID" value="PYU1_T007427"/>
    <property type="gene ID" value="PYU1_G007411"/>
</dbReference>
<reference evidence="2" key="1">
    <citation type="journal article" date="2010" name="Genome Biol.">
        <title>Genome sequence of the necrotrophic plant pathogen Pythium ultimum reveals original pathogenicity mechanisms and effector repertoire.</title>
        <authorList>
            <person name="Levesque C.A."/>
            <person name="Brouwer H."/>
            <person name="Cano L."/>
            <person name="Hamilton J.P."/>
            <person name="Holt C."/>
            <person name="Huitema E."/>
            <person name="Raffaele S."/>
            <person name="Robideau G.P."/>
            <person name="Thines M."/>
            <person name="Win J."/>
            <person name="Zerillo M.M."/>
            <person name="Beakes G.W."/>
            <person name="Boore J.L."/>
            <person name="Busam D."/>
            <person name="Dumas B."/>
            <person name="Ferriera S."/>
            <person name="Fuerstenberg S.I."/>
            <person name="Gachon C.M."/>
            <person name="Gaulin E."/>
            <person name="Govers F."/>
            <person name="Grenville-Briggs L."/>
            <person name="Horner N."/>
            <person name="Hostetler J."/>
            <person name="Jiang R.H."/>
            <person name="Johnson J."/>
            <person name="Krajaejun T."/>
            <person name="Lin H."/>
            <person name="Meijer H.J."/>
            <person name="Moore B."/>
            <person name="Morris P."/>
            <person name="Phuntmart V."/>
            <person name="Puiu D."/>
            <person name="Shetty J."/>
            <person name="Stajich J.E."/>
            <person name="Tripathy S."/>
            <person name="Wawra S."/>
            <person name="van West P."/>
            <person name="Whitty B.R."/>
            <person name="Coutinho P.M."/>
            <person name="Henrissat B."/>
            <person name="Martin F."/>
            <person name="Thomas P.D."/>
            <person name="Tyler B.M."/>
            <person name="De Vries R.P."/>
            <person name="Kamoun S."/>
            <person name="Yandell M."/>
            <person name="Tisserat N."/>
            <person name="Buell C.R."/>
        </authorList>
    </citation>
    <scope>NUCLEOTIDE SEQUENCE</scope>
    <source>
        <strain evidence="2">DAOM:BR144</strain>
    </source>
</reference>
<organism evidence="1 2">
    <name type="scientific">Globisporangium ultimum (strain ATCC 200006 / CBS 805.95 / DAOM BR144)</name>
    <name type="common">Pythium ultimum</name>
    <dbReference type="NCBI Taxonomy" id="431595"/>
    <lineage>
        <taxon>Eukaryota</taxon>
        <taxon>Sar</taxon>
        <taxon>Stramenopiles</taxon>
        <taxon>Oomycota</taxon>
        <taxon>Peronosporomycetes</taxon>
        <taxon>Pythiales</taxon>
        <taxon>Pythiaceae</taxon>
        <taxon>Globisporangium</taxon>
    </lineage>
</organism>
<reference evidence="1" key="3">
    <citation type="submission" date="2015-02" db="UniProtKB">
        <authorList>
            <consortium name="EnsemblProtists"/>
        </authorList>
    </citation>
    <scope>IDENTIFICATION</scope>
    <source>
        <strain evidence="1">DAOM BR144</strain>
    </source>
</reference>
<evidence type="ECO:0000313" key="1">
    <source>
        <dbReference type="EnsemblProtists" id="PYU1_T007427"/>
    </source>
</evidence>
<dbReference type="Proteomes" id="UP000019132">
    <property type="component" value="Unassembled WGS sequence"/>
</dbReference>
<reference evidence="2" key="2">
    <citation type="submission" date="2010-04" db="EMBL/GenBank/DDBJ databases">
        <authorList>
            <person name="Buell R."/>
            <person name="Hamilton J."/>
            <person name="Hostetler J."/>
        </authorList>
    </citation>
    <scope>NUCLEOTIDE SEQUENCE [LARGE SCALE GENOMIC DNA]</scope>
    <source>
        <strain evidence="2">DAOM:BR144</strain>
    </source>
</reference>
<dbReference type="HOGENOM" id="CLU_3075107_0_0_1"/>
<protein>
    <submittedName>
        <fullName evidence="1">Uncharacterized protein</fullName>
    </submittedName>
</protein>
<evidence type="ECO:0000313" key="2">
    <source>
        <dbReference type="Proteomes" id="UP000019132"/>
    </source>
</evidence>
<keyword evidence="2" id="KW-1185">Reference proteome</keyword>
<dbReference type="VEuPathDB" id="FungiDB:PYU1_G007411"/>
<dbReference type="InParanoid" id="K3WR33"/>
<dbReference type="EMBL" id="GL376629">
    <property type="status" value="NOT_ANNOTATED_CDS"/>
    <property type="molecule type" value="Genomic_DNA"/>
</dbReference>
<accession>K3WR33</accession>
<sequence length="53" mass="5837">MEHLISHGAHFLFPTSTSRDSIAPILASWLQNLSPLNVPALIHSLFDATNLIK</sequence>